<keyword evidence="8" id="KW-0675">Receptor</keyword>
<keyword evidence="7" id="KW-1015">Disulfide bond</keyword>
<dbReference type="Gene3D" id="2.60.40.10">
    <property type="entry name" value="Immunoglobulins"/>
    <property type="match status" value="1"/>
</dbReference>
<sequence length="73" mass="8644">VDKSLLQNSLEVEWGRTDSETLVHLYQAGESRSKKQHKRYHYRTHFITDEIKDANFSIQLEKVKKADAEVQRL</sequence>
<dbReference type="AlphaFoldDB" id="A0ABD0RLJ5"/>
<keyword evidence="9" id="KW-0325">Glycoprotein</keyword>
<keyword evidence="10" id="KW-0393">Immunoglobulin domain</keyword>
<dbReference type="InterPro" id="IPR051713">
    <property type="entry name" value="T-cell_Activation_Regulation"/>
</dbReference>
<evidence type="ECO:0000256" key="6">
    <source>
        <dbReference type="ARBA" id="ARBA00023136"/>
    </source>
</evidence>
<evidence type="ECO:0000256" key="4">
    <source>
        <dbReference type="ARBA" id="ARBA00022729"/>
    </source>
</evidence>
<evidence type="ECO:0000256" key="9">
    <source>
        <dbReference type="ARBA" id="ARBA00023180"/>
    </source>
</evidence>
<organism evidence="11 12">
    <name type="scientific">Cirrhinus mrigala</name>
    <name type="common">Mrigala</name>
    <dbReference type="NCBI Taxonomy" id="683832"/>
    <lineage>
        <taxon>Eukaryota</taxon>
        <taxon>Metazoa</taxon>
        <taxon>Chordata</taxon>
        <taxon>Craniata</taxon>
        <taxon>Vertebrata</taxon>
        <taxon>Euteleostomi</taxon>
        <taxon>Actinopterygii</taxon>
        <taxon>Neopterygii</taxon>
        <taxon>Teleostei</taxon>
        <taxon>Ostariophysi</taxon>
        <taxon>Cypriniformes</taxon>
        <taxon>Cyprinidae</taxon>
        <taxon>Labeoninae</taxon>
        <taxon>Labeonini</taxon>
        <taxon>Cirrhinus</taxon>
    </lineage>
</organism>
<evidence type="ECO:0000256" key="3">
    <source>
        <dbReference type="ARBA" id="ARBA00022692"/>
    </source>
</evidence>
<dbReference type="InterPro" id="IPR013783">
    <property type="entry name" value="Ig-like_fold"/>
</dbReference>
<gene>
    <name evidence="11" type="ORF">M9458_007871</name>
</gene>
<keyword evidence="5" id="KW-1133">Transmembrane helix</keyword>
<dbReference type="GO" id="GO:0005886">
    <property type="term" value="C:plasma membrane"/>
    <property type="evidence" value="ECO:0007669"/>
    <property type="project" value="UniProtKB-SubCell"/>
</dbReference>
<evidence type="ECO:0000256" key="5">
    <source>
        <dbReference type="ARBA" id="ARBA00022989"/>
    </source>
</evidence>
<reference evidence="11 12" key="1">
    <citation type="submission" date="2024-05" db="EMBL/GenBank/DDBJ databases">
        <title>Genome sequencing and assembly of Indian major carp, Cirrhinus mrigala (Hamilton, 1822).</title>
        <authorList>
            <person name="Mohindra V."/>
            <person name="Chowdhury L.M."/>
            <person name="Lal K."/>
            <person name="Jena J.K."/>
        </authorList>
    </citation>
    <scope>NUCLEOTIDE SEQUENCE [LARGE SCALE GENOMIC DNA]</scope>
    <source>
        <strain evidence="11">CM1030</strain>
        <tissue evidence="11">Blood</tissue>
    </source>
</reference>
<dbReference type="EMBL" id="JAMKFB020000003">
    <property type="protein sequence ID" value="KAL0199331.1"/>
    <property type="molecule type" value="Genomic_DNA"/>
</dbReference>
<dbReference type="PANTHER" id="PTHR25466">
    <property type="entry name" value="T-LYMPHOCYTE ACTIVATION ANTIGEN"/>
    <property type="match status" value="1"/>
</dbReference>
<accession>A0ABD0RLJ5</accession>
<evidence type="ECO:0000256" key="10">
    <source>
        <dbReference type="ARBA" id="ARBA00023319"/>
    </source>
</evidence>
<keyword evidence="3" id="KW-0812">Transmembrane</keyword>
<evidence type="ECO:0000313" key="12">
    <source>
        <dbReference type="Proteomes" id="UP001529510"/>
    </source>
</evidence>
<evidence type="ECO:0000256" key="1">
    <source>
        <dbReference type="ARBA" id="ARBA00004251"/>
    </source>
</evidence>
<feature type="non-terminal residue" evidence="11">
    <location>
        <position position="1"/>
    </location>
</feature>
<feature type="non-terminal residue" evidence="11">
    <location>
        <position position="73"/>
    </location>
</feature>
<dbReference type="Proteomes" id="UP001529510">
    <property type="component" value="Unassembled WGS sequence"/>
</dbReference>
<keyword evidence="2" id="KW-1003">Cell membrane</keyword>
<dbReference type="PANTHER" id="PTHR25466:SF14">
    <property type="entry name" value="BUTYROPHILIN SUBFAMILY 2 MEMBER A2-LIKE-RELATED"/>
    <property type="match status" value="1"/>
</dbReference>
<proteinExistence type="predicted"/>
<keyword evidence="4" id="KW-0732">Signal</keyword>
<evidence type="ECO:0000256" key="8">
    <source>
        <dbReference type="ARBA" id="ARBA00023170"/>
    </source>
</evidence>
<evidence type="ECO:0000256" key="7">
    <source>
        <dbReference type="ARBA" id="ARBA00023157"/>
    </source>
</evidence>
<evidence type="ECO:0000313" key="11">
    <source>
        <dbReference type="EMBL" id="KAL0199331.1"/>
    </source>
</evidence>
<keyword evidence="12" id="KW-1185">Reference proteome</keyword>
<keyword evidence="6" id="KW-0472">Membrane</keyword>
<comment type="caution">
    <text evidence="11">The sequence shown here is derived from an EMBL/GenBank/DDBJ whole genome shotgun (WGS) entry which is preliminary data.</text>
</comment>
<comment type="subcellular location">
    <subcellularLocation>
        <location evidence="1">Cell membrane</location>
        <topology evidence="1">Single-pass type I membrane protein</topology>
    </subcellularLocation>
</comment>
<protein>
    <submittedName>
        <fullName evidence="11">Uncharacterized protein</fullName>
    </submittedName>
</protein>
<evidence type="ECO:0000256" key="2">
    <source>
        <dbReference type="ARBA" id="ARBA00022475"/>
    </source>
</evidence>
<name>A0ABD0RLJ5_CIRMR</name>